<name>A0A072TM42_MEDTR</name>
<evidence type="ECO:0000256" key="3">
    <source>
        <dbReference type="ARBA" id="ARBA00022786"/>
    </source>
</evidence>
<feature type="region of interest" description="Disordered" evidence="4">
    <location>
        <begin position="204"/>
        <end position="284"/>
    </location>
</feature>
<feature type="compositionally biased region" description="Basic and acidic residues" evidence="4">
    <location>
        <begin position="247"/>
        <end position="275"/>
    </location>
</feature>
<dbReference type="InterPro" id="IPR016072">
    <property type="entry name" value="Skp1_comp_dimer"/>
</dbReference>
<dbReference type="SUPFAM" id="SSF81382">
    <property type="entry name" value="Skp1 dimerisation domain-like"/>
    <property type="match status" value="1"/>
</dbReference>
<dbReference type="Gene3D" id="3.30.710.10">
    <property type="entry name" value="Potassium Channel Kv1.1, Chain A"/>
    <property type="match status" value="1"/>
</dbReference>
<organism evidence="7 10">
    <name type="scientific">Medicago truncatula</name>
    <name type="common">Barrel medic</name>
    <name type="synonym">Medicago tribuloides</name>
    <dbReference type="NCBI Taxonomy" id="3880"/>
    <lineage>
        <taxon>Eukaryota</taxon>
        <taxon>Viridiplantae</taxon>
        <taxon>Streptophyta</taxon>
        <taxon>Embryophyta</taxon>
        <taxon>Tracheophyta</taxon>
        <taxon>Spermatophyta</taxon>
        <taxon>Magnoliopsida</taxon>
        <taxon>eudicotyledons</taxon>
        <taxon>Gunneridae</taxon>
        <taxon>Pentapetalae</taxon>
        <taxon>rosids</taxon>
        <taxon>fabids</taxon>
        <taxon>Fabales</taxon>
        <taxon>Fabaceae</taxon>
        <taxon>Papilionoideae</taxon>
        <taxon>50 kb inversion clade</taxon>
        <taxon>NPAAA clade</taxon>
        <taxon>Hologalegina</taxon>
        <taxon>IRL clade</taxon>
        <taxon>Trifolieae</taxon>
        <taxon>Medicago</taxon>
    </lineage>
</organism>
<reference evidence="9" key="3">
    <citation type="submission" date="2015-04" db="UniProtKB">
        <authorList>
            <consortium name="EnsemblPlants"/>
        </authorList>
    </citation>
    <scope>IDENTIFICATION</scope>
    <source>
        <strain evidence="9">cv. Jemalong A17</strain>
    </source>
</reference>
<protein>
    <submittedName>
        <fullName evidence="8">Putative S-phase kinase-associated protein</fullName>
    </submittedName>
    <submittedName>
        <fullName evidence="7">SKP1 family, tetramerization domain protein</fullName>
    </submittedName>
</protein>
<dbReference type="InterPro" id="IPR011333">
    <property type="entry name" value="SKP1/BTB/POZ_sf"/>
</dbReference>
<reference evidence="7 10" key="2">
    <citation type="journal article" date="2014" name="BMC Genomics">
        <title>An improved genome release (version Mt4.0) for the model legume Medicago truncatula.</title>
        <authorList>
            <person name="Tang H."/>
            <person name="Krishnakumar V."/>
            <person name="Bidwell S."/>
            <person name="Rosen B."/>
            <person name="Chan A."/>
            <person name="Zhou S."/>
            <person name="Gentzbittel L."/>
            <person name="Childs K.L."/>
            <person name="Yandell M."/>
            <person name="Gundlach H."/>
            <person name="Mayer K.F."/>
            <person name="Schwartz D.C."/>
            <person name="Town C.D."/>
        </authorList>
    </citation>
    <scope>GENOME REANNOTATION</scope>
    <source>
        <strain evidence="7">A17</strain>
        <strain evidence="9 10">cv. Jemalong A17</strain>
    </source>
</reference>
<dbReference type="GO" id="GO:0016301">
    <property type="term" value="F:kinase activity"/>
    <property type="evidence" value="ECO:0007669"/>
    <property type="project" value="UniProtKB-KW"/>
</dbReference>
<sequence length="320" mass="37398">MLETEMMNSYVWLQTCDGSIQQVDQEIAMISPFILQEILQKGTGSCKSSPICLPQQVSPSLLSSILDYCQFHHIQGHSNKERKLYDAKFVRIDPDILFALAFAAKSLQLKPLNDLTCHALARLIEGKSPKEIRDMFIWPHDLTEEEILESIINKTCDCKIRHLNRLNINRRKERERVLENVRVKQEEVVVEDERSIEELLSFINGSNDGETKGNKTSKNKKKNRKKKKDQQKNSSMKEEEEEEEDHVVEFDDKIDQALTAKIDKQVEKEDDPRVEFDDEIDQDPMTDREVEEFARRLNCTLEERIKETLRDRDNHRDIVA</sequence>
<keyword evidence="8" id="KW-0808">Transferase</keyword>
<dbReference type="Proteomes" id="UP000002051">
    <property type="component" value="Chromosome 8"/>
</dbReference>
<evidence type="ECO:0000313" key="11">
    <source>
        <dbReference type="Proteomes" id="UP000265566"/>
    </source>
</evidence>
<dbReference type="GO" id="GO:0016567">
    <property type="term" value="P:protein ubiquitination"/>
    <property type="evidence" value="ECO:0007669"/>
    <property type="project" value="UniProtKB-UniPathway"/>
</dbReference>
<dbReference type="GO" id="GO:0005737">
    <property type="term" value="C:cytoplasm"/>
    <property type="evidence" value="ECO:0000318"/>
    <property type="project" value="GO_Central"/>
</dbReference>
<gene>
    <name evidence="9" type="primary">25500082</name>
    <name evidence="7" type="ordered locus">MTR_8g007195</name>
    <name evidence="8" type="ORF">MtrunA17_Chr8g0335711</name>
</gene>
<evidence type="ECO:0000259" key="6">
    <source>
        <dbReference type="Pfam" id="PF03931"/>
    </source>
</evidence>
<dbReference type="Proteomes" id="UP000265566">
    <property type="component" value="Chromosome 8"/>
</dbReference>
<evidence type="ECO:0000313" key="9">
    <source>
        <dbReference type="EnsemblPlants" id="KEH17888"/>
    </source>
</evidence>
<keyword evidence="8" id="KW-0418">Kinase</keyword>
<dbReference type="Pfam" id="PF03931">
    <property type="entry name" value="Skp1_POZ"/>
    <property type="match status" value="1"/>
</dbReference>
<dbReference type="GO" id="GO:0031146">
    <property type="term" value="P:SCF-dependent proteasomal ubiquitin-dependent protein catabolic process"/>
    <property type="evidence" value="ECO:0000318"/>
    <property type="project" value="GO_Central"/>
</dbReference>
<evidence type="ECO:0000256" key="4">
    <source>
        <dbReference type="SAM" id="MobiDB-lite"/>
    </source>
</evidence>
<dbReference type="Gramene" id="rna44630">
    <property type="protein sequence ID" value="RHN38671.1"/>
    <property type="gene ID" value="gene44630"/>
</dbReference>
<dbReference type="InterPro" id="IPR016073">
    <property type="entry name" value="Skp1_comp_POZ"/>
</dbReference>
<evidence type="ECO:0000313" key="8">
    <source>
        <dbReference type="EMBL" id="RHN38671.1"/>
    </source>
</evidence>
<dbReference type="GO" id="GO:0005634">
    <property type="term" value="C:nucleus"/>
    <property type="evidence" value="ECO:0000318"/>
    <property type="project" value="GO_Central"/>
</dbReference>
<dbReference type="EMBL" id="PSQE01000008">
    <property type="protein sequence ID" value="RHN38671.1"/>
    <property type="molecule type" value="Genomic_DNA"/>
</dbReference>
<evidence type="ECO:0000256" key="2">
    <source>
        <dbReference type="ARBA" id="ARBA00009993"/>
    </source>
</evidence>
<comment type="pathway">
    <text evidence="1">Protein modification; protein ubiquitination.</text>
</comment>
<dbReference type="OrthoDB" id="2342932at2759"/>
<feature type="domain" description="SKP1 component dimerisation" evidence="5">
    <location>
        <begin position="110"/>
        <end position="146"/>
    </location>
</feature>
<dbReference type="AlphaFoldDB" id="A0A072TM42"/>
<dbReference type="EMBL" id="CM001224">
    <property type="protein sequence ID" value="KEH17888.1"/>
    <property type="molecule type" value="Genomic_DNA"/>
</dbReference>
<evidence type="ECO:0000256" key="1">
    <source>
        <dbReference type="ARBA" id="ARBA00004906"/>
    </source>
</evidence>
<dbReference type="Pfam" id="PF01466">
    <property type="entry name" value="Skp1"/>
    <property type="match status" value="1"/>
</dbReference>
<dbReference type="GO" id="GO:0009867">
    <property type="term" value="P:jasmonic acid mediated signaling pathway"/>
    <property type="evidence" value="ECO:0007669"/>
    <property type="project" value="UniProtKB-ARBA"/>
</dbReference>
<dbReference type="SMART" id="SM00512">
    <property type="entry name" value="Skp1"/>
    <property type="match status" value="1"/>
</dbReference>
<dbReference type="HOGENOM" id="CLU_039678_0_0_1"/>
<evidence type="ECO:0000313" key="10">
    <source>
        <dbReference type="Proteomes" id="UP000002051"/>
    </source>
</evidence>
<reference evidence="8" key="5">
    <citation type="journal article" date="2018" name="Nat. Plants">
        <title>Whole-genome landscape of Medicago truncatula symbiotic genes.</title>
        <authorList>
            <person name="Pecrix Y."/>
            <person name="Gamas P."/>
            <person name="Carrere S."/>
        </authorList>
    </citation>
    <scope>NUCLEOTIDE SEQUENCE</scope>
    <source>
        <tissue evidence="8">Leaves</tissue>
    </source>
</reference>
<feature type="compositionally biased region" description="Basic residues" evidence="4">
    <location>
        <begin position="215"/>
        <end position="229"/>
    </location>
</feature>
<reference evidence="11" key="4">
    <citation type="journal article" date="2018" name="Nat. Plants">
        <title>Whole-genome landscape of Medicago truncatula symbiotic genes.</title>
        <authorList>
            <person name="Pecrix Y."/>
            <person name="Staton S.E."/>
            <person name="Sallet E."/>
            <person name="Lelandais-Briere C."/>
            <person name="Moreau S."/>
            <person name="Carrere S."/>
            <person name="Blein T."/>
            <person name="Jardinaud M.F."/>
            <person name="Latrasse D."/>
            <person name="Zouine M."/>
            <person name="Zahm M."/>
            <person name="Kreplak J."/>
            <person name="Mayjonade B."/>
            <person name="Satge C."/>
            <person name="Perez M."/>
            <person name="Cauet S."/>
            <person name="Marande W."/>
            <person name="Chantry-Darmon C."/>
            <person name="Lopez-Roques C."/>
            <person name="Bouchez O."/>
            <person name="Berard A."/>
            <person name="Debelle F."/>
            <person name="Munos S."/>
            <person name="Bendahmane A."/>
            <person name="Berges H."/>
            <person name="Niebel A."/>
            <person name="Buitink J."/>
            <person name="Frugier F."/>
            <person name="Benhamed M."/>
            <person name="Crespi M."/>
            <person name="Gouzy J."/>
            <person name="Gamas P."/>
        </authorList>
    </citation>
    <scope>NUCLEOTIDE SEQUENCE [LARGE SCALE GENOMIC DNA]</scope>
    <source>
        <strain evidence="11">cv. Jemalong A17</strain>
    </source>
</reference>
<keyword evidence="3" id="KW-0833">Ubl conjugation pathway</keyword>
<dbReference type="EnsemblPlants" id="KEH17888">
    <property type="protein sequence ID" value="KEH17888"/>
    <property type="gene ID" value="MTR_8g007195"/>
</dbReference>
<evidence type="ECO:0000313" key="7">
    <source>
        <dbReference type="EMBL" id="KEH17888.1"/>
    </source>
</evidence>
<dbReference type="InterPro" id="IPR016897">
    <property type="entry name" value="SKP1"/>
</dbReference>
<evidence type="ECO:0000259" key="5">
    <source>
        <dbReference type="Pfam" id="PF01466"/>
    </source>
</evidence>
<reference evidence="7 10" key="1">
    <citation type="journal article" date="2011" name="Nature">
        <title>The Medicago genome provides insight into the evolution of rhizobial symbioses.</title>
        <authorList>
            <person name="Young N.D."/>
            <person name="Debelle F."/>
            <person name="Oldroyd G.E."/>
            <person name="Geurts R."/>
            <person name="Cannon S.B."/>
            <person name="Udvardi M.K."/>
            <person name="Benedito V.A."/>
            <person name="Mayer K.F."/>
            <person name="Gouzy J."/>
            <person name="Schoof H."/>
            <person name="Van de Peer Y."/>
            <person name="Proost S."/>
            <person name="Cook D.R."/>
            <person name="Meyers B.C."/>
            <person name="Spannagl M."/>
            <person name="Cheung F."/>
            <person name="De Mita S."/>
            <person name="Krishnakumar V."/>
            <person name="Gundlach H."/>
            <person name="Zhou S."/>
            <person name="Mudge J."/>
            <person name="Bharti A.K."/>
            <person name="Murray J.D."/>
            <person name="Naoumkina M.A."/>
            <person name="Rosen B."/>
            <person name="Silverstein K.A."/>
            <person name="Tang H."/>
            <person name="Rombauts S."/>
            <person name="Zhao P.X."/>
            <person name="Zhou P."/>
            <person name="Barbe V."/>
            <person name="Bardou P."/>
            <person name="Bechner M."/>
            <person name="Bellec A."/>
            <person name="Berger A."/>
            <person name="Berges H."/>
            <person name="Bidwell S."/>
            <person name="Bisseling T."/>
            <person name="Choisne N."/>
            <person name="Couloux A."/>
            <person name="Denny R."/>
            <person name="Deshpande S."/>
            <person name="Dai X."/>
            <person name="Doyle J.J."/>
            <person name="Dudez A.M."/>
            <person name="Farmer A.D."/>
            <person name="Fouteau S."/>
            <person name="Franken C."/>
            <person name="Gibelin C."/>
            <person name="Gish J."/>
            <person name="Goldstein S."/>
            <person name="Gonzalez A.J."/>
            <person name="Green P.J."/>
            <person name="Hallab A."/>
            <person name="Hartog M."/>
            <person name="Hua A."/>
            <person name="Humphray S.J."/>
            <person name="Jeong D.H."/>
            <person name="Jing Y."/>
            <person name="Jocker A."/>
            <person name="Kenton S.M."/>
            <person name="Kim D.J."/>
            <person name="Klee K."/>
            <person name="Lai H."/>
            <person name="Lang C."/>
            <person name="Lin S."/>
            <person name="Macmil S.L."/>
            <person name="Magdelenat G."/>
            <person name="Matthews L."/>
            <person name="McCorrison J."/>
            <person name="Monaghan E.L."/>
            <person name="Mun J.H."/>
            <person name="Najar F.Z."/>
            <person name="Nicholson C."/>
            <person name="Noirot C."/>
            <person name="O'Bleness M."/>
            <person name="Paule C.R."/>
            <person name="Poulain J."/>
            <person name="Prion F."/>
            <person name="Qin B."/>
            <person name="Qu C."/>
            <person name="Retzel E.F."/>
            <person name="Riddle C."/>
            <person name="Sallet E."/>
            <person name="Samain S."/>
            <person name="Samson N."/>
            <person name="Sanders I."/>
            <person name="Saurat O."/>
            <person name="Scarpelli C."/>
            <person name="Schiex T."/>
            <person name="Segurens B."/>
            <person name="Severin A.J."/>
            <person name="Sherrier D.J."/>
            <person name="Shi R."/>
            <person name="Sims S."/>
            <person name="Singer S.R."/>
            <person name="Sinharoy S."/>
            <person name="Sterck L."/>
            <person name="Viollet A."/>
            <person name="Wang B.B."/>
            <person name="Wang K."/>
            <person name="Wang M."/>
            <person name="Wang X."/>
            <person name="Warfsmann J."/>
            <person name="Weissenbach J."/>
            <person name="White D.D."/>
            <person name="White J.D."/>
            <person name="Wiley G.B."/>
            <person name="Wincker P."/>
            <person name="Xing Y."/>
            <person name="Yang L."/>
            <person name="Yao Z."/>
            <person name="Ying F."/>
            <person name="Zhai J."/>
            <person name="Zhou L."/>
            <person name="Zuber A."/>
            <person name="Denarie J."/>
            <person name="Dixon R.A."/>
            <person name="May G.D."/>
            <person name="Schwartz D.C."/>
            <person name="Rogers J."/>
            <person name="Quetier F."/>
            <person name="Town C.D."/>
            <person name="Roe B.A."/>
        </authorList>
    </citation>
    <scope>NUCLEOTIDE SEQUENCE [LARGE SCALE GENOMIC DNA]</scope>
    <source>
        <strain evidence="7">A17</strain>
        <strain evidence="9 10">cv. Jemalong A17</strain>
    </source>
</reference>
<dbReference type="GO" id="GO:0097602">
    <property type="term" value="F:cullin family protein binding"/>
    <property type="evidence" value="ECO:0000318"/>
    <property type="project" value="GO_Central"/>
</dbReference>
<dbReference type="SUPFAM" id="SSF54695">
    <property type="entry name" value="POZ domain"/>
    <property type="match status" value="1"/>
</dbReference>
<dbReference type="InterPro" id="IPR001232">
    <property type="entry name" value="SKP1-like"/>
</dbReference>
<dbReference type="PANTHER" id="PTHR11165">
    <property type="entry name" value="SKP1"/>
    <property type="match status" value="1"/>
</dbReference>
<dbReference type="InterPro" id="IPR036296">
    <property type="entry name" value="SKP1-like_dim_sf"/>
</dbReference>
<keyword evidence="10" id="KW-1185">Reference proteome</keyword>
<dbReference type="UniPathway" id="UPA00143"/>
<comment type="similarity">
    <text evidence="2">Belongs to the SKP1 family.</text>
</comment>
<feature type="domain" description="SKP1 component POZ" evidence="6">
    <location>
        <begin position="11"/>
        <end position="73"/>
    </location>
</feature>
<dbReference type="STRING" id="3880.A0A072TM42"/>
<accession>A0A072TM42</accession>
<proteinExistence type="inferred from homology"/>